<feature type="region of interest" description="Disordered" evidence="2">
    <location>
        <begin position="25"/>
        <end position="135"/>
    </location>
</feature>
<keyword evidence="1" id="KW-0175">Coiled coil</keyword>
<name>A0A1D1ZRF0_AUXPR</name>
<feature type="coiled-coil region" evidence="1">
    <location>
        <begin position="202"/>
        <end position="236"/>
    </location>
</feature>
<feature type="region of interest" description="Disordered" evidence="2">
    <location>
        <begin position="275"/>
        <end position="299"/>
    </location>
</feature>
<evidence type="ECO:0000313" key="3">
    <source>
        <dbReference type="EMBL" id="JAT69544.1"/>
    </source>
</evidence>
<evidence type="ECO:0000256" key="1">
    <source>
        <dbReference type="SAM" id="Coils"/>
    </source>
</evidence>
<feature type="compositionally biased region" description="Gly residues" evidence="2">
    <location>
        <begin position="64"/>
        <end position="75"/>
    </location>
</feature>
<evidence type="ECO:0000256" key="2">
    <source>
        <dbReference type="SAM" id="MobiDB-lite"/>
    </source>
</evidence>
<reference evidence="3" key="1">
    <citation type="submission" date="2015-08" db="EMBL/GenBank/DDBJ databases">
        <authorList>
            <person name="Babu N.S."/>
            <person name="Beckwith C.J."/>
            <person name="Beseler K.G."/>
            <person name="Brison A."/>
            <person name="Carone J.V."/>
            <person name="Caskin T.P."/>
            <person name="Diamond M."/>
            <person name="Durham M.E."/>
            <person name="Foxe J.M."/>
            <person name="Go M."/>
            <person name="Henderson B.A."/>
            <person name="Jones I.B."/>
            <person name="McGettigan J.A."/>
            <person name="Micheletti S.J."/>
            <person name="Nasrallah M.E."/>
            <person name="Ortiz D."/>
            <person name="Piller C.R."/>
            <person name="Privatt S.R."/>
            <person name="Schneider S.L."/>
            <person name="Sharp S."/>
            <person name="Smith T.C."/>
            <person name="Stanton J.D."/>
            <person name="Ullery H.E."/>
            <person name="Wilson R.J."/>
            <person name="Serrano M.G."/>
            <person name="Buck G."/>
            <person name="Lee V."/>
            <person name="Wang Y."/>
            <person name="Carvalho R."/>
            <person name="Voegtly L."/>
            <person name="Shi R."/>
            <person name="Duckworth R."/>
            <person name="Johnson A."/>
            <person name="Loviza R."/>
            <person name="Walstead R."/>
            <person name="Shah Z."/>
            <person name="Kiflezghi M."/>
            <person name="Wade K."/>
            <person name="Ball S.L."/>
            <person name="Bradley K.W."/>
            <person name="Asai D.J."/>
            <person name="Bowman C.A."/>
            <person name="Russell D.A."/>
            <person name="Pope W.H."/>
            <person name="Jacobs-Sera D."/>
            <person name="Hendrix R.W."/>
            <person name="Hatfull G.F."/>
        </authorList>
    </citation>
    <scope>NUCLEOTIDE SEQUENCE</scope>
</reference>
<gene>
    <name evidence="3" type="ORF">g.13177</name>
</gene>
<sequence length="299" mass="31905">GPGCLFGGGQDDGGARTYLGRCDRAGLQGLEHPPDRRPRRGRGPGGGAFRAPPGRQRALDGFCRRGGVGDGGRLGAQGQSQGRQARARRQVQNDEPLPQPAECGVRSAGAGRCGGGGGRRSAQGSQASTLGVSGRGRRCSWLHADPITRLLGSGRFPSRAAVTISPRPCLPYERTPWPSTGPWHRREPVKTVGVREPDDFVSEQVTEQMQALLEEKARLARENARLLLENAGLKELLAFTLAHQTEVMGDDELFNDHGDYYEPDRREECVGPNALQLSPPIQSEGVGLHPSADAGAATV</sequence>
<feature type="non-terminal residue" evidence="3">
    <location>
        <position position="1"/>
    </location>
</feature>
<protein>
    <submittedName>
        <fullName evidence="3">Uncharacterized protein</fullName>
    </submittedName>
</protein>
<proteinExistence type="predicted"/>
<dbReference type="EMBL" id="GDKF01009078">
    <property type="protein sequence ID" value="JAT69544.1"/>
    <property type="molecule type" value="Transcribed_RNA"/>
</dbReference>
<accession>A0A1D1ZRF0</accession>
<organism evidence="3">
    <name type="scientific">Auxenochlorella protothecoides</name>
    <name type="common">Green microalga</name>
    <name type="synonym">Chlorella protothecoides</name>
    <dbReference type="NCBI Taxonomy" id="3075"/>
    <lineage>
        <taxon>Eukaryota</taxon>
        <taxon>Viridiplantae</taxon>
        <taxon>Chlorophyta</taxon>
        <taxon>core chlorophytes</taxon>
        <taxon>Trebouxiophyceae</taxon>
        <taxon>Chlorellales</taxon>
        <taxon>Chlorellaceae</taxon>
        <taxon>Auxenochlorella</taxon>
    </lineage>
</organism>
<dbReference type="AlphaFoldDB" id="A0A1D1ZRF0"/>